<dbReference type="Proteomes" id="UP000325289">
    <property type="component" value="Unassembled WGS sequence"/>
</dbReference>
<gene>
    <name evidence="1" type="ORF">SAMN04515678_11115</name>
</gene>
<evidence type="ECO:0000313" key="1">
    <source>
        <dbReference type="EMBL" id="SFE54543.1"/>
    </source>
</evidence>
<reference evidence="1 2" key="1">
    <citation type="submission" date="2016-10" db="EMBL/GenBank/DDBJ databases">
        <authorList>
            <person name="Varghese N."/>
            <person name="Submissions S."/>
        </authorList>
    </citation>
    <scope>NUCLEOTIDE SEQUENCE [LARGE SCALE GENOMIC DNA]</scope>
    <source>
        <strain evidence="2">YIM D21,KCTC 23444,ACCC 10710</strain>
    </source>
</reference>
<accession>A0A1I2BGY6</accession>
<proteinExistence type="predicted"/>
<dbReference type="OrthoDB" id="9816387at2"/>
<sequence length="79" mass="8789">MQDSTAQPDPTVLAAEFVLRLLPPEEERRVALRLVHDTALRREVRAWAGWLGGLAHDLPPAAPRGDLHRDLSARLFSEG</sequence>
<keyword evidence="2" id="KW-1185">Reference proteome</keyword>
<name>A0A1I2BGY6_9RHOB</name>
<protein>
    <submittedName>
        <fullName evidence="1">Uncharacterized protein</fullName>
    </submittedName>
</protein>
<dbReference type="EMBL" id="FOMS01000011">
    <property type="protein sequence ID" value="SFE54543.1"/>
    <property type="molecule type" value="Genomic_DNA"/>
</dbReference>
<organism evidence="1 2">
    <name type="scientific">Roseivivax sediminis</name>
    <dbReference type="NCBI Taxonomy" id="936889"/>
    <lineage>
        <taxon>Bacteria</taxon>
        <taxon>Pseudomonadati</taxon>
        <taxon>Pseudomonadota</taxon>
        <taxon>Alphaproteobacteria</taxon>
        <taxon>Rhodobacterales</taxon>
        <taxon>Roseobacteraceae</taxon>
        <taxon>Roseivivax</taxon>
    </lineage>
</organism>
<dbReference type="RefSeq" id="WP_149757045.1">
    <property type="nucleotide sequence ID" value="NZ_FOMS01000011.1"/>
</dbReference>
<evidence type="ECO:0000313" key="2">
    <source>
        <dbReference type="Proteomes" id="UP000325289"/>
    </source>
</evidence>
<dbReference type="AlphaFoldDB" id="A0A1I2BGY6"/>